<comment type="caution">
    <text evidence="11">The sequence shown here is derived from an EMBL/GenBank/DDBJ whole genome shotgun (WGS) entry which is preliminary data.</text>
</comment>
<dbReference type="InterPro" id="IPR036621">
    <property type="entry name" value="Anticodon-bd_dom_sf"/>
</dbReference>
<dbReference type="Pfam" id="PF13393">
    <property type="entry name" value="tRNA-synt_His"/>
    <property type="match status" value="1"/>
</dbReference>
<evidence type="ECO:0000259" key="9">
    <source>
        <dbReference type="Pfam" id="PF03129"/>
    </source>
</evidence>
<dbReference type="EC" id="6.1.1.21" evidence="2"/>
<keyword evidence="4" id="KW-0547">Nucleotide-binding</keyword>
<feature type="non-terminal residue" evidence="11">
    <location>
        <position position="1"/>
    </location>
</feature>
<evidence type="ECO:0000256" key="8">
    <source>
        <dbReference type="ARBA" id="ARBA00047639"/>
    </source>
</evidence>
<dbReference type="SUPFAM" id="SSF52954">
    <property type="entry name" value="Class II aaRS ABD-related"/>
    <property type="match status" value="1"/>
</dbReference>
<evidence type="ECO:0000256" key="7">
    <source>
        <dbReference type="ARBA" id="ARBA00023146"/>
    </source>
</evidence>
<proteinExistence type="inferred from homology"/>
<gene>
    <name evidence="11" type="ORF">OBE_04335</name>
</gene>
<dbReference type="PANTHER" id="PTHR11476:SF7">
    <property type="entry name" value="HISTIDINE--TRNA LIGASE"/>
    <property type="match status" value="1"/>
</dbReference>
<dbReference type="AlphaFoldDB" id="K1UDN0"/>
<dbReference type="InterPro" id="IPR045864">
    <property type="entry name" value="aa-tRNA-synth_II/BPL/LPL"/>
</dbReference>
<keyword evidence="6" id="KW-0648">Protein biosynthesis</keyword>
<evidence type="ECO:0000256" key="1">
    <source>
        <dbReference type="ARBA" id="ARBA00008226"/>
    </source>
</evidence>
<dbReference type="GO" id="GO:0005524">
    <property type="term" value="F:ATP binding"/>
    <property type="evidence" value="ECO:0007669"/>
    <property type="project" value="UniProtKB-KW"/>
</dbReference>
<organism evidence="11">
    <name type="scientific">human gut metagenome</name>
    <dbReference type="NCBI Taxonomy" id="408170"/>
    <lineage>
        <taxon>unclassified sequences</taxon>
        <taxon>metagenomes</taxon>
        <taxon>organismal metagenomes</taxon>
    </lineage>
</organism>
<evidence type="ECO:0000256" key="6">
    <source>
        <dbReference type="ARBA" id="ARBA00022917"/>
    </source>
</evidence>
<dbReference type="EMBL" id="AJWZ01002933">
    <property type="protein sequence ID" value="EKC69596.1"/>
    <property type="molecule type" value="Genomic_DNA"/>
</dbReference>
<dbReference type="GO" id="GO:0006412">
    <property type="term" value="P:translation"/>
    <property type="evidence" value="ECO:0007669"/>
    <property type="project" value="UniProtKB-KW"/>
</dbReference>
<feature type="domain" description="Anticodon-binding" evidence="9">
    <location>
        <begin position="70"/>
        <end position="157"/>
    </location>
</feature>
<protein>
    <recommendedName>
        <fullName evidence="2">histidine--tRNA ligase</fullName>
        <ecNumber evidence="2">6.1.1.21</ecNumber>
    </recommendedName>
</protein>
<evidence type="ECO:0000256" key="4">
    <source>
        <dbReference type="ARBA" id="ARBA00022741"/>
    </source>
</evidence>
<dbReference type="InterPro" id="IPR033656">
    <property type="entry name" value="HisRS_anticodon"/>
</dbReference>
<dbReference type="PANTHER" id="PTHR11476">
    <property type="entry name" value="HISTIDYL-TRNA SYNTHETASE"/>
    <property type="match status" value="1"/>
</dbReference>
<dbReference type="SUPFAM" id="SSF55681">
    <property type="entry name" value="Class II aaRS and biotin synthetases"/>
    <property type="match status" value="1"/>
</dbReference>
<dbReference type="Gene3D" id="3.30.930.10">
    <property type="entry name" value="Bira Bifunctional Protein, Domain 2"/>
    <property type="match status" value="1"/>
</dbReference>
<evidence type="ECO:0000256" key="2">
    <source>
        <dbReference type="ARBA" id="ARBA00012815"/>
    </source>
</evidence>
<evidence type="ECO:0000259" key="10">
    <source>
        <dbReference type="Pfam" id="PF13393"/>
    </source>
</evidence>
<evidence type="ECO:0000256" key="3">
    <source>
        <dbReference type="ARBA" id="ARBA00022598"/>
    </source>
</evidence>
<dbReference type="InterPro" id="IPR004154">
    <property type="entry name" value="Anticodon-bd"/>
</dbReference>
<reference evidence="11" key="1">
    <citation type="journal article" date="2013" name="Environ. Microbiol.">
        <title>Microbiota from the distal guts of lean and obese adolescents exhibit partial functional redundancy besides clear differences in community structure.</title>
        <authorList>
            <person name="Ferrer M."/>
            <person name="Ruiz A."/>
            <person name="Lanza F."/>
            <person name="Haange S.B."/>
            <person name="Oberbach A."/>
            <person name="Till H."/>
            <person name="Bargiela R."/>
            <person name="Campoy C."/>
            <person name="Segura M.T."/>
            <person name="Richter M."/>
            <person name="von Bergen M."/>
            <person name="Seifert J."/>
            <person name="Suarez A."/>
        </authorList>
    </citation>
    <scope>NUCLEOTIDE SEQUENCE</scope>
</reference>
<evidence type="ECO:0000313" key="11">
    <source>
        <dbReference type="EMBL" id="EKC69596.1"/>
    </source>
</evidence>
<keyword evidence="3" id="KW-0436">Ligase</keyword>
<dbReference type="CDD" id="cd00859">
    <property type="entry name" value="HisRS_anticodon"/>
    <property type="match status" value="1"/>
</dbReference>
<feature type="non-terminal residue" evidence="11">
    <location>
        <position position="176"/>
    </location>
</feature>
<evidence type="ECO:0000256" key="5">
    <source>
        <dbReference type="ARBA" id="ARBA00022840"/>
    </source>
</evidence>
<name>K1UDN0_9ZZZZ</name>
<dbReference type="GO" id="GO:0004821">
    <property type="term" value="F:histidine-tRNA ligase activity"/>
    <property type="evidence" value="ECO:0007669"/>
    <property type="project" value="UniProtKB-EC"/>
</dbReference>
<feature type="domain" description="Class II Histidinyl-tRNA synthetase (HisRS)-like catalytic core" evidence="10">
    <location>
        <begin position="2"/>
        <end position="51"/>
    </location>
</feature>
<comment type="similarity">
    <text evidence="1">Belongs to the class-II aminoacyl-tRNA synthetase family.</text>
</comment>
<keyword evidence="7 11" id="KW-0030">Aminoacyl-tRNA synthetase</keyword>
<dbReference type="Gene3D" id="3.40.50.800">
    <property type="entry name" value="Anticodon-binding domain"/>
    <property type="match status" value="1"/>
</dbReference>
<dbReference type="Pfam" id="PF03129">
    <property type="entry name" value="HGTP_anticodon"/>
    <property type="match status" value="1"/>
</dbReference>
<keyword evidence="5" id="KW-0067">ATP-binding</keyword>
<comment type="catalytic activity">
    <reaction evidence="8">
        <text>tRNA(His) + L-histidine + ATP = L-histidyl-tRNA(His) + AMP + diphosphate + H(+)</text>
        <dbReference type="Rhea" id="RHEA:17313"/>
        <dbReference type="Rhea" id="RHEA-COMP:9665"/>
        <dbReference type="Rhea" id="RHEA-COMP:9689"/>
        <dbReference type="ChEBI" id="CHEBI:15378"/>
        <dbReference type="ChEBI" id="CHEBI:30616"/>
        <dbReference type="ChEBI" id="CHEBI:33019"/>
        <dbReference type="ChEBI" id="CHEBI:57595"/>
        <dbReference type="ChEBI" id="CHEBI:78442"/>
        <dbReference type="ChEBI" id="CHEBI:78527"/>
        <dbReference type="ChEBI" id="CHEBI:456215"/>
        <dbReference type="EC" id="6.1.1.21"/>
    </reaction>
</comment>
<dbReference type="InterPro" id="IPR041715">
    <property type="entry name" value="HisRS-like_core"/>
</dbReference>
<accession>K1UDN0</accession>
<sequence length="176" mass="19194">DYYTRTVFEFVSNEIGAQGTVCGGGRYDGLIEEVGGNPLPACGFAMGIERLLLLMEAQKTPFPERKKCDIFIVSMGDEANIKAAELATDLRNEGLSAQFDTVGRGFKAQMKYANKIGALYTVVLGENELSSGNVKLKNMADGTEEETTLKDFTDNFQSIVIRHAMAGFDTEGIDIK</sequence>